<evidence type="ECO:0000313" key="1">
    <source>
        <dbReference type="EMBL" id="KKN23257.1"/>
    </source>
</evidence>
<gene>
    <name evidence="1" type="ORF">LCGC14_0906710</name>
</gene>
<comment type="caution">
    <text evidence="1">The sequence shown here is derived from an EMBL/GenBank/DDBJ whole genome shotgun (WGS) entry which is preliminary data.</text>
</comment>
<sequence length="62" mass="6690">MTPNKKAEFKPIPNIARRAIALVNQELQNTVAEAAELVGADLKDGWELSPDASGFVRGVDPE</sequence>
<organism evidence="1">
    <name type="scientific">marine sediment metagenome</name>
    <dbReference type="NCBI Taxonomy" id="412755"/>
    <lineage>
        <taxon>unclassified sequences</taxon>
        <taxon>metagenomes</taxon>
        <taxon>ecological metagenomes</taxon>
    </lineage>
</organism>
<proteinExistence type="predicted"/>
<reference evidence="1" key="1">
    <citation type="journal article" date="2015" name="Nature">
        <title>Complex archaea that bridge the gap between prokaryotes and eukaryotes.</title>
        <authorList>
            <person name="Spang A."/>
            <person name="Saw J.H."/>
            <person name="Jorgensen S.L."/>
            <person name="Zaremba-Niedzwiedzka K."/>
            <person name="Martijn J."/>
            <person name="Lind A.E."/>
            <person name="van Eijk R."/>
            <person name="Schleper C."/>
            <person name="Guy L."/>
            <person name="Ettema T.J."/>
        </authorList>
    </citation>
    <scope>NUCLEOTIDE SEQUENCE</scope>
</reference>
<protein>
    <submittedName>
        <fullName evidence="1">Uncharacterized protein</fullName>
    </submittedName>
</protein>
<accession>A0A0F9PFI6</accession>
<name>A0A0F9PFI6_9ZZZZ</name>
<dbReference type="EMBL" id="LAZR01002990">
    <property type="protein sequence ID" value="KKN23257.1"/>
    <property type="molecule type" value="Genomic_DNA"/>
</dbReference>
<dbReference type="AlphaFoldDB" id="A0A0F9PFI6"/>